<dbReference type="Proteomes" id="UP000007148">
    <property type="component" value="Unassembled WGS sequence"/>
</dbReference>
<dbReference type="Pfam" id="PF10294">
    <property type="entry name" value="Methyltransf_16"/>
    <property type="match status" value="1"/>
</dbReference>
<proteinExistence type="predicted"/>
<evidence type="ECO:0000313" key="3">
    <source>
        <dbReference type="Proteomes" id="UP000007148"/>
    </source>
</evidence>
<accession>G4TAE6</accession>
<dbReference type="EMBL" id="CAFZ01000029">
    <property type="protein sequence ID" value="CCA68282.1"/>
    <property type="molecule type" value="Genomic_DNA"/>
</dbReference>
<feature type="compositionally biased region" description="Acidic residues" evidence="1">
    <location>
        <begin position="1"/>
        <end position="10"/>
    </location>
</feature>
<dbReference type="OrthoDB" id="46564at2759"/>
<dbReference type="STRING" id="1109443.G4TAE6"/>
<dbReference type="InterPro" id="IPR029063">
    <property type="entry name" value="SAM-dependent_MTases_sf"/>
</dbReference>
<feature type="region of interest" description="Disordered" evidence="1">
    <location>
        <begin position="1"/>
        <end position="71"/>
    </location>
</feature>
<name>G4TAE6_SERID</name>
<dbReference type="InParanoid" id="G4TAE6"/>
<keyword evidence="3" id="KW-1185">Reference proteome</keyword>
<gene>
    <name evidence="2" type="ORF">PIIN_02146</name>
</gene>
<dbReference type="eggNOG" id="KOG2920">
    <property type="taxonomic scope" value="Eukaryota"/>
</dbReference>
<dbReference type="Gene3D" id="3.40.50.150">
    <property type="entry name" value="Vaccinia Virus protein VP39"/>
    <property type="match status" value="1"/>
</dbReference>
<dbReference type="SUPFAM" id="SSF53335">
    <property type="entry name" value="S-adenosyl-L-methionine-dependent methyltransferases"/>
    <property type="match status" value="1"/>
</dbReference>
<dbReference type="PANTHER" id="PTHR14614:SF10">
    <property type="entry name" value="PROTEIN N-TERMINAL AND LYSINE N-METHYLTRANSFERASE EFM7"/>
    <property type="match status" value="1"/>
</dbReference>
<dbReference type="InterPro" id="IPR019410">
    <property type="entry name" value="Methyltransf_16"/>
</dbReference>
<sequence>MLAGGNDDDDLGAKQPLFLSIQQSMDPAPLDDAALDSLELMFPEPERPKSPPPTVQRYERDIPPGSGQSRGNRTLEIRLVGQHPLWGHHLWNAGKTLAAYLDTHCDQICKDKRILELGAGGGLPSLVAASNQASEVIITDYPDPALVDNLRLNVQANLTEETKQKTTVKASFSHGDRNSKI</sequence>
<evidence type="ECO:0000256" key="1">
    <source>
        <dbReference type="SAM" id="MobiDB-lite"/>
    </source>
</evidence>
<keyword evidence="2" id="KW-0808">Transferase</keyword>
<protein>
    <submittedName>
        <fullName evidence="2">Related to NNT1-Putative nicotinamide N-methyltransferase, has a role in rDNA silencing and in lifespan determination</fullName>
    </submittedName>
</protein>
<evidence type="ECO:0000313" key="2">
    <source>
        <dbReference type="EMBL" id="CCA68282.1"/>
    </source>
</evidence>
<dbReference type="PANTHER" id="PTHR14614">
    <property type="entry name" value="HEPATOCELLULAR CARCINOMA-ASSOCIATED ANTIGEN"/>
    <property type="match status" value="1"/>
</dbReference>
<reference evidence="2 3" key="1">
    <citation type="journal article" date="2011" name="PLoS Pathog.">
        <title>Endophytic Life Strategies Decoded by Genome and Transcriptome Analyses of the Mutualistic Root Symbiont Piriformospora indica.</title>
        <authorList>
            <person name="Zuccaro A."/>
            <person name="Lahrmann U."/>
            <person name="Guldener U."/>
            <person name="Langen G."/>
            <person name="Pfiffi S."/>
            <person name="Biedenkopf D."/>
            <person name="Wong P."/>
            <person name="Samans B."/>
            <person name="Grimm C."/>
            <person name="Basiewicz M."/>
            <person name="Murat C."/>
            <person name="Martin F."/>
            <person name="Kogel K.H."/>
        </authorList>
    </citation>
    <scope>NUCLEOTIDE SEQUENCE [LARGE SCALE GENOMIC DNA]</scope>
    <source>
        <strain evidence="2 3">DSM 11827</strain>
    </source>
</reference>
<organism evidence="2 3">
    <name type="scientific">Serendipita indica (strain DSM 11827)</name>
    <name type="common">Root endophyte fungus</name>
    <name type="synonym">Piriformospora indica</name>
    <dbReference type="NCBI Taxonomy" id="1109443"/>
    <lineage>
        <taxon>Eukaryota</taxon>
        <taxon>Fungi</taxon>
        <taxon>Dikarya</taxon>
        <taxon>Basidiomycota</taxon>
        <taxon>Agaricomycotina</taxon>
        <taxon>Agaricomycetes</taxon>
        <taxon>Sebacinales</taxon>
        <taxon>Serendipitaceae</taxon>
        <taxon>Serendipita</taxon>
    </lineage>
</organism>
<dbReference type="GO" id="GO:0032259">
    <property type="term" value="P:methylation"/>
    <property type="evidence" value="ECO:0007669"/>
    <property type="project" value="UniProtKB-KW"/>
</dbReference>
<dbReference type="AlphaFoldDB" id="G4TAE6"/>
<dbReference type="HOGENOM" id="CLU_1489553_0_0_1"/>
<dbReference type="OMA" id="ICKDKRI"/>
<keyword evidence="2" id="KW-0489">Methyltransferase</keyword>
<feature type="compositionally biased region" description="Low complexity" evidence="1">
    <location>
        <begin position="26"/>
        <end position="36"/>
    </location>
</feature>
<dbReference type="GO" id="GO:0008757">
    <property type="term" value="F:S-adenosylmethionine-dependent methyltransferase activity"/>
    <property type="evidence" value="ECO:0007669"/>
    <property type="project" value="UniProtKB-ARBA"/>
</dbReference>
<dbReference type="CDD" id="cd02440">
    <property type="entry name" value="AdoMet_MTases"/>
    <property type="match status" value="1"/>
</dbReference>
<dbReference type="GO" id="GO:0005737">
    <property type="term" value="C:cytoplasm"/>
    <property type="evidence" value="ECO:0007669"/>
    <property type="project" value="TreeGrafter"/>
</dbReference>
<comment type="caution">
    <text evidence="2">The sequence shown here is derived from an EMBL/GenBank/DDBJ whole genome shotgun (WGS) entry which is preliminary data.</text>
</comment>